<evidence type="ECO:0000313" key="4">
    <source>
        <dbReference type="Proteomes" id="UP001168098"/>
    </source>
</evidence>
<accession>A0AA39DKT3</accession>
<feature type="compositionally biased region" description="Polar residues" evidence="1">
    <location>
        <begin position="409"/>
        <end position="419"/>
    </location>
</feature>
<dbReference type="PANTHER" id="PTHR34427">
    <property type="entry name" value="DUF4283 DOMAIN PROTEIN"/>
    <property type="match status" value="1"/>
</dbReference>
<evidence type="ECO:0000256" key="1">
    <source>
        <dbReference type="SAM" id="MobiDB-lite"/>
    </source>
</evidence>
<gene>
    <name evidence="3" type="ORF">PVL29_017656</name>
</gene>
<evidence type="ECO:0000313" key="3">
    <source>
        <dbReference type="EMBL" id="KAJ9685702.1"/>
    </source>
</evidence>
<feature type="region of interest" description="Disordered" evidence="1">
    <location>
        <begin position="453"/>
        <end position="488"/>
    </location>
</feature>
<sequence>MGPESLVFLREGLTHCIEDGGDGKWGREWKEKGRTYSLSRGANKAGWYLRLGVADSERKRFSIFIPKGKGDKGGWVSMEKELQKLEGAFGKKADHQETREVRKAVVERSYVEVAKGTSWRNINSIRVKIKREEMKGNLQKLENCVVVSWNSRSEGEEDLEKLGRIWANSWGLKGSLGLARMERNRALLEFEIPEEARRVVSYGSRWLGGFQLGLEHWSPRSGCRTEEEVSSEIWVRIVGLPISLWTPTILKRVGEECGGLVAVDPLTECLGELQWARILVKARGDVLPSVLEAEIEEETYVLSLWWEFSPVLRKKSVGCSLENGRKSGEVRDDISSRAGMRVEEGLGGRTETLQMAADLMEEPERGPGWQKAKWVQVRERAPIDEVDSGPAKSGPSLGLKVVTRLDGPASTNRLMNSNLIKRRTEGDEADEGPSARSWAEVLEGPKMKAGLAGGGPVLIHSQTSNKGLQKENLALDSPGSKRGKSSKMEPFIKWDSEEIRKERIHFCNSAVDSALEEEATRYDSKLISWDNRDMGNPLPSSSYFDRIPEGEFYDRSGSKGEEVQNGNMLWLTVFEGSNENGNGCWDRGESNGISERAKDMEGNSGMEEIEMVRNKEEEKWEESSLAKFSQFLGFPTKGLEKEILSFLTKIRQRRERIHSRELLEKSKFDRELKRLECSVNYEGGNKHKGLSKGKGNQLLVIQ</sequence>
<organism evidence="3 4">
    <name type="scientific">Vitis rotundifolia</name>
    <name type="common">Muscadine grape</name>
    <dbReference type="NCBI Taxonomy" id="103349"/>
    <lineage>
        <taxon>Eukaryota</taxon>
        <taxon>Viridiplantae</taxon>
        <taxon>Streptophyta</taxon>
        <taxon>Embryophyta</taxon>
        <taxon>Tracheophyta</taxon>
        <taxon>Spermatophyta</taxon>
        <taxon>Magnoliopsida</taxon>
        <taxon>eudicotyledons</taxon>
        <taxon>Gunneridae</taxon>
        <taxon>Pentapetalae</taxon>
        <taxon>rosids</taxon>
        <taxon>Vitales</taxon>
        <taxon>Vitaceae</taxon>
        <taxon>Viteae</taxon>
        <taxon>Vitis</taxon>
    </lineage>
</organism>
<dbReference type="Pfam" id="PF14111">
    <property type="entry name" value="DUF4283"/>
    <property type="match status" value="1"/>
</dbReference>
<dbReference type="Proteomes" id="UP001168098">
    <property type="component" value="Unassembled WGS sequence"/>
</dbReference>
<evidence type="ECO:0000259" key="2">
    <source>
        <dbReference type="Pfam" id="PF14111"/>
    </source>
</evidence>
<dbReference type="AlphaFoldDB" id="A0AA39DKT3"/>
<keyword evidence="4" id="KW-1185">Reference proteome</keyword>
<feature type="domain" description="DUF4283" evidence="2">
    <location>
        <begin position="139"/>
        <end position="223"/>
    </location>
</feature>
<dbReference type="EMBL" id="JARBHA010000013">
    <property type="protein sequence ID" value="KAJ9685702.1"/>
    <property type="molecule type" value="Genomic_DNA"/>
</dbReference>
<dbReference type="InterPro" id="IPR025558">
    <property type="entry name" value="DUF4283"/>
</dbReference>
<proteinExistence type="predicted"/>
<comment type="caution">
    <text evidence="3">The sequence shown here is derived from an EMBL/GenBank/DDBJ whole genome shotgun (WGS) entry which is preliminary data.</text>
</comment>
<feature type="region of interest" description="Disordered" evidence="1">
    <location>
        <begin position="408"/>
        <end position="436"/>
    </location>
</feature>
<reference evidence="3 4" key="1">
    <citation type="journal article" date="2023" name="BMC Biotechnol.">
        <title>Vitis rotundifolia cv Carlos genome sequencing.</title>
        <authorList>
            <person name="Huff M."/>
            <person name="Hulse-Kemp A."/>
            <person name="Scheffler B."/>
            <person name="Youngblood R."/>
            <person name="Simpson S."/>
            <person name="Babiker E."/>
            <person name="Staton M."/>
        </authorList>
    </citation>
    <scope>NUCLEOTIDE SEQUENCE [LARGE SCALE GENOMIC DNA]</scope>
    <source>
        <tissue evidence="3">Leaf</tissue>
    </source>
</reference>
<name>A0AA39DKT3_VITRO</name>
<dbReference type="PANTHER" id="PTHR34427:SF5">
    <property type="entry name" value="DUF4283 DOMAIN-CONTAINING PROTEIN"/>
    <property type="match status" value="1"/>
</dbReference>
<protein>
    <recommendedName>
        <fullName evidence="2">DUF4283 domain-containing protein</fullName>
    </recommendedName>
</protein>